<evidence type="ECO:0000256" key="1">
    <source>
        <dbReference type="SAM" id="MobiDB-lite"/>
    </source>
</evidence>
<dbReference type="EMBL" id="CM008049">
    <property type="protein sequence ID" value="PVH48332.1"/>
    <property type="molecule type" value="Genomic_DNA"/>
</dbReference>
<dbReference type="Gramene" id="PVH48332">
    <property type="protein sequence ID" value="PVH48332"/>
    <property type="gene ID" value="PAHAL_4G310100"/>
</dbReference>
<evidence type="ECO:0000313" key="2">
    <source>
        <dbReference type="EMBL" id="PVH48332.1"/>
    </source>
</evidence>
<protein>
    <submittedName>
        <fullName evidence="2">Uncharacterized protein</fullName>
    </submittedName>
</protein>
<feature type="region of interest" description="Disordered" evidence="1">
    <location>
        <begin position="42"/>
        <end position="86"/>
    </location>
</feature>
<sequence length="154" mass="16550">MSRSFAGEMKRHCQRALKPQITVPVLRSTGWLPPFFRCKHCPTTSSSRRPSPGDGRWMELSASPPPPTPARQHAGDGEVKGVSLNSHAPHAVPSDCSFPGLPRPLPAAGCRPRCASLCVRPCLSCVRTGCGKQLTMVGRAGRPRLPLNSPRPAI</sequence>
<name>A0A2T8JEI3_9POAL</name>
<feature type="compositionally biased region" description="Low complexity" evidence="1">
    <location>
        <begin position="42"/>
        <end position="52"/>
    </location>
</feature>
<dbReference type="Proteomes" id="UP000243499">
    <property type="component" value="Chromosome 4"/>
</dbReference>
<gene>
    <name evidence="2" type="ORF">PAHAL_4G310100</name>
</gene>
<proteinExistence type="predicted"/>
<reference evidence="2" key="1">
    <citation type="submission" date="2018-04" db="EMBL/GenBank/DDBJ databases">
        <title>WGS assembly of Panicum hallii.</title>
        <authorList>
            <person name="Lovell J."/>
            <person name="Jenkins J."/>
            <person name="Lowry D."/>
            <person name="Mamidi S."/>
            <person name="Sreedasyam A."/>
            <person name="Weng X."/>
            <person name="Barry K."/>
            <person name="Bonette J."/>
            <person name="Campitelli B."/>
            <person name="Daum C."/>
            <person name="Gordon S."/>
            <person name="Gould B."/>
            <person name="Lipzen A."/>
            <person name="Macqueen A."/>
            <person name="Palacio-Mejia J."/>
            <person name="Plott C."/>
            <person name="Shakirov E."/>
            <person name="Shu S."/>
            <person name="Yoshinaga Y."/>
            <person name="Zane M."/>
            <person name="Rokhsar D."/>
            <person name="Grimwood J."/>
            <person name="Schmutz J."/>
            <person name="Juenger T."/>
        </authorList>
    </citation>
    <scope>NUCLEOTIDE SEQUENCE [LARGE SCALE GENOMIC DNA]</scope>
    <source>
        <strain evidence="2">FIL2</strain>
    </source>
</reference>
<dbReference type="AlphaFoldDB" id="A0A2T8JEI3"/>
<accession>A0A2T8JEI3</accession>
<organism evidence="2">
    <name type="scientific">Panicum hallii</name>
    <dbReference type="NCBI Taxonomy" id="206008"/>
    <lineage>
        <taxon>Eukaryota</taxon>
        <taxon>Viridiplantae</taxon>
        <taxon>Streptophyta</taxon>
        <taxon>Embryophyta</taxon>
        <taxon>Tracheophyta</taxon>
        <taxon>Spermatophyta</taxon>
        <taxon>Magnoliopsida</taxon>
        <taxon>Liliopsida</taxon>
        <taxon>Poales</taxon>
        <taxon>Poaceae</taxon>
        <taxon>PACMAD clade</taxon>
        <taxon>Panicoideae</taxon>
        <taxon>Panicodae</taxon>
        <taxon>Paniceae</taxon>
        <taxon>Panicinae</taxon>
        <taxon>Panicum</taxon>
        <taxon>Panicum sect. Panicum</taxon>
    </lineage>
</organism>